<name>A0ABW1QVK0_9ACTN</name>
<dbReference type="EMBL" id="JBHSQI010000003">
    <property type="protein sequence ID" value="MFC6153547.1"/>
    <property type="molecule type" value="Genomic_DNA"/>
</dbReference>
<evidence type="ECO:0000313" key="1">
    <source>
        <dbReference type="EMBL" id="MFC6153547.1"/>
    </source>
</evidence>
<dbReference type="RefSeq" id="WP_164878702.1">
    <property type="nucleotide sequence ID" value="NZ_CP034929.1"/>
</dbReference>
<dbReference type="Proteomes" id="UP001596098">
    <property type="component" value="Unassembled WGS sequence"/>
</dbReference>
<evidence type="ECO:0000313" key="2">
    <source>
        <dbReference type="Proteomes" id="UP001596098"/>
    </source>
</evidence>
<dbReference type="Pfam" id="PF17174">
    <property type="entry name" value="DUF5130"/>
    <property type="match status" value="1"/>
</dbReference>
<dbReference type="Gene3D" id="3.10.310.50">
    <property type="match status" value="1"/>
</dbReference>
<comment type="caution">
    <text evidence="1">The sequence shown here is derived from an EMBL/GenBank/DDBJ whole genome shotgun (WGS) entry which is preliminary data.</text>
</comment>
<gene>
    <name evidence="1" type="ORF">ACFPWU_07700</name>
</gene>
<sequence length="120" mass="12722">MARSDLSSRQRAQLDRAIREAETASRVEFSVFRGTLTADPTGHAAKLHGMMAAPDRSVLVAVDPKARVIEIVTGAAVRGRLTDAKVRKVVKAMGKSLAAGDQVGALTDALAQLAKDARTR</sequence>
<organism evidence="1 2">
    <name type="scientific">Nocardioides yefusunii</name>
    <dbReference type="NCBI Taxonomy" id="2500546"/>
    <lineage>
        <taxon>Bacteria</taxon>
        <taxon>Bacillati</taxon>
        <taxon>Actinomycetota</taxon>
        <taxon>Actinomycetes</taxon>
        <taxon>Propionibacteriales</taxon>
        <taxon>Nocardioidaceae</taxon>
        <taxon>Nocardioides</taxon>
    </lineage>
</organism>
<dbReference type="InterPro" id="IPR033437">
    <property type="entry name" value="DUF5130"/>
</dbReference>
<accession>A0ABW1QVK0</accession>
<protein>
    <submittedName>
        <fullName evidence="1">DUF5130 family protein</fullName>
    </submittedName>
</protein>
<keyword evidence="2" id="KW-1185">Reference proteome</keyword>
<proteinExistence type="predicted"/>
<reference evidence="2" key="1">
    <citation type="journal article" date="2019" name="Int. J. Syst. Evol. Microbiol.">
        <title>The Global Catalogue of Microorganisms (GCM) 10K type strain sequencing project: providing services to taxonomists for standard genome sequencing and annotation.</title>
        <authorList>
            <consortium name="The Broad Institute Genomics Platform"/>
            <consortium name="The Broad Institute Genome Sequencing Center for Infectious Disease"/>
            <person name="Wu L."/>
            <person name="Ma J."/>
        </authorList>
    </citation>
    <scope>NUCLEOTIDE SEQUENCE [LARGE SCALE GENOMIC DNA]</scope>
    <source>
        <strain evidence="2">DFY28</strain>
    </source>
</reference>